<keyword evidence="2" id="KW-1185">Reference proteome</keyword>
<dbReference type="Gene3D" id="3.40.50.300">
    <property type="entry name" value="P-loop containing nucleotide triphosphate hydrolases"/>
    <property type="match status" value="1"/>
</dbReference>
<accession>A0A841CE10</accession>
<dbReference type="Pfam" id="PF13671">
    <property type="entry name" value="AAA_33"/>
    <property type="match status" value="1"/>
</dbReference>
<organism evidence="1 2">
    <name type="scientific">Saccharothrix tamanrassetensis</name>
    <dbReference type="NCBI Taxonomy" id="1051531"/>
    <lineage>
        <taxon>Bacteria</taxon>
        <taxon>Bacillati</taxon>
        <taxon>Actinomycetota</taxon>
        <taxon>Actinomycetes</taxon>
        <taxon>Pseudonocardiales</taxon>
        <taxon>Pseudonocardiaceae</taxon>
        <taxon>Saccharothrix</taxon>
    </lineage>
</organism>
<comment type="caution">
    <text evidence="1">The sequence shown here is derived from an EMBL/GenBank/DDBJ whole genome shotgun (WGS) entry which is preliminary data.</text>
</comment>
<reference evidence="1 2" key="1">
    <citation type="submission" date="2020-08" db="EMBL/GenBank/DDBJ databases">
        <title>Genomic Encyclopedia of Type Strains, Phase III (KMG-III): the genomes of soil and plant-associated and newly described type strains.</title>
        <authorList>
            <person name="Whitman W."/>
        </authorList>
    </citation>
    <scope>NUCLEOTIDE SEQUENCE [LARGE SCALE GENOMIC DNA]</scope>
    <source>
        <strain evidence="1 2">CECT 8640</strain>
    </source>
</reference>
<evidence type="ECO:0000313" key="1">
    <source>
        <dbReference type="EMBL" id="MBB5955230.1"/>
    </source>
</evidence>
<sequence length="179" mass="19225">MDPGKVVVLSGPPGAGKSTVSRLLADVLSPSVHLHSDDFWRYIRQGWLAPYRPEAHRQNEVVVDVVVQAAFGYASGGYQVVCDGVIGPWFLDPFRAAAARTGLELHYVVLRPDESTTVARATARSAEALTAPEPVLALHRQFADLGPLEHHALDSGGQEPAETVSAVRHAVEQGTCRLA</sequence>
<keyword evidence="1" id="KW-0418">Kinase</keyword>
<dbReference type="RefSeq" id="WP_221455507.1">
    <property type="nucleotide sequence ID" value="NZ_JACHJN010000002.1"/>
</dbReference>
<evidence type="ECO:0000313" key="2">
    <source>
        <dbReference type="Proteomes" id="UP000547510"/>
    </source>
</evidence>
<gene>
    <name evidence="1" type="ORF">FHS29_001800</name>
</gene>
<proteinExistence type="predicted"/>
<protein>
    <submittedName>
        <fullName evidence="1">Putative kinase</fullName>
    </submittedName>
</protein>
<dbReference type="SUPFAM" id="SSF52540">
    <property type="entry name" value="P-loop containing nucleoside triphosphate hydrolases"/>
    <property type="match status" value="1"/>
</dbReference>
<name>A0A841CE10_9PSEU</name>
<dbReference type="EMBL" id="JACHJN010000002">
    <property type="protein sequence ID" value="MBB5955230.1"/>
    <property type="molecule type" value="Genomic_DNA"/>
</dbReference>
<dbReference type="GO" id="GO:0016301">
    <property type="term" value="F:kinase activity"/>
    <property type="evidence" value="ECO:0007669"/>
    <property type="project" value="UniProtKB-KW"/>
</dbReference>
<dbReference type="InterPro" id="IPR027417">
    <property type="entry name" value="P-loop_NTPase"/>
</dbReference>
<dbReference type="Proteomes" id="UP000547510">
    <property type="component" value="Unassembled WGS sequence"/>
</dbReference>
<keyword evidence="1" id="KW-0808">Transferase</keyword>
<dbReference type="AlphaFoldDB" id="A0A841CE10"/>